<dbReference type="InterPro" id="IPR035938">
    <property type="entry name" value="Hemerythrin-like_sf"/>
</dbReference>
<comment type="similarity">
    <text evidence="1">Belongs to the hemerythrin family.</text>
</comment>
<evidence type="ECO:0000256" key="2">
    <source>
        <dbReference type="ARBA" id="ARBA00022621"/>
    </source>
</evidence>
<dbReference type="GO" id="GO:0005344">
    <property type="term" value="F:oxygen carrier activity"/>
    <property type="evidence" value="ECO:0007669"/>
    <property type="project" value="UniProtKB-KW"/>
</dbReference>
<dbReference type="InterPro" id="IPR016131">
    <property type="entry name" value="Haemerythrin_Fe_BS"/>
</dbReference>
<dbReference type="NCBIfam" id="TIGR02481">
    <property type="entry name" value="hemeryth_dom"/>
    <property type="match status" value="1"/>
</dbReference>
<keyword evidence="7" id="KW-1185">Reference proteome</keyword>
<protein>
    <submittedName>
        <fullName evidence="6">Hemerythrin</fullName>
    </submittedName>
</protein>
<evidence type="ECO:0000256" key="3">
    <source>
        <dbReference type="ARBA" id="ARBA00022723"/>
    </source>
</evidence>
<dbReference type="CDD" id="cd12107">
    <property type="entry name" value="Hemerythrin"/>
    <property type="match status" value="1"/>
</dbReference>
<evidence type="ECO:0000256" key="1">
    <source>
        <dbReference type="ARBA" id="ARBA00010587"/>
    </source>
</evidence>
<feature type="domain" description="Hemerythrin-like" evidence="5">
    <location>
        <begin position="12"/>
        <end position="125"/>
    </location>
</feature>
<dbReference type="InterPro" id="IPR012312">
    <property type="entry name" value="Hemerythrin-like"/>
</dbReference>
<dbReference type="Proteomes" id="UP000324159">
    <property type="component" value="Unassembled WGS sequence"/>
</dbReference>
<gene>
    <name evidence="6" type="ORF">EDC39_102190</name>
</gene>
<dbReference type="PROSITE" id="PS00550">
    <property type="entry name" value="HEMERYTHRINS"/>
    <property type="match status" value="1"/>
</dbReference>
<proteinExistence type="inferred from homology"/>
<dbReference type="InterPro" id="IPR050669">
    <property type="entry name" value="Hemerythrin"/>
</dbReference>
<sequence>MELIKWRDAYNTGIGMFDEEHRCLVTMINRLYTALREGKEETVVKAILEELINYTREHFAHEEELMERHGYPELDAHRFEHNSFRSTIRDLSRMVNQGIDGLGRPLLQMLRDWLMHHIQEVDARYGRFFSEQEL</sequence>
<dbReference type="PANTHER" id="PTHR37164:SF1">
    <property type="entry name" value="BACTERIOHEMERYTHRIN"/>
    <property type="match status" value="1"/>
</dbReference>
<dbReference type="OrthoDB" id="9774644at2"/>
<keyword evidence="3" id="KW-0479">Metal-binding</keyword>
<dbReference type="SUPFAM" id="SSF47188">
    <property type="entry name" value="Hemerythrin-like"/>
    <property type="match status" value="1"/>
</dbReference>
<evidence type="ECO:0000256" key="4">
    <source>
        <dbReference type="ARBA" id="ARBA00023004"/>
    </source>
</evidence>
<dbReference type="Gene3D" id="1.20.120.50">
    <property type="entry name" value="Hemerythrin-like"/>
    <property type="match status" value="1"/>
</dbReference>
<evidence type="ECO:0000313" key="7">
    <source>
        <dbReference type="Proteomes" id="UP000324159"/>
    </source>
</evidence>
<dbReference type="AlphaFoldDB" id="A0A5D3WN65"/>
<keyword evidence="2" id="KW-0813">Transport</keyword>
<dbReference type="RefSeq" id="WP_148894967.1">
    <property type="nucleotide sequence ID" value="NZ_VNIB01000002.1"/>
</dbReference>
<accession>A0A5D3WN65</accession>
<evidence type="ECO:0000259" key="5">
    <source>
        <dbReference type="Pfam" id="PF01814"/>
    </source>
</evidence>
<dbReference type="NCBIfam" id="NF033749">
    <property type="entry name" value="bact_hemeryth"/>
    <property type="match status" value="1"/>
</dbReference>
<dbReference type="InterPro" id="IPR012827">
    <property type="entry name" value="Hemerythrin_metal-bd"/>
</dbReference>
<dbReference type="EMBL" id="VNIB01000002">
    <property type="protein sequence ID" value="TYO99665.1"/>
    <property type="molecule type" value="Genomic_DNA"/>
</dbReference>
<organism evidence="6 7">
    <name type="scientific">Geothermobacter ehrlichii</name>
    <dbReference type="NCBI Taxonomy" id="213224"/>
    <lineage>
        <taxon>Bacteria</taxon>
        <taxon>Pseudomonadati</taxon>
        <taxon>Thermodesulfobacteriota</taxon>
        <taxon>Desulfuromonadia</taxon>
        <taxon>Desulfuromonadales</taxon>
        <taxon>Geothermobacteraceae</taxon>
        <taxon>Geothermobacter</taxon>
    </lineage>
</organism>
<comment type="caution">
    <text evidence="6">The sequence shown here is derived from an EMBL/GenBank/DDBJ whole genome shotgun (WGS) entry which is preliminary data.</text>
</comment>
<dbReference type="PANTHER" id="PTHR37164">
    <property type="entry name" value="BACTERIOHEMERYTHRIN"/>
    <property type="match status" value="1"/>
</dbReference>
<keyword evidence="2" id="KW-0561">Oxygen transport</keyword>
<keyword evidence="4" id="KW-0408">Iron</keyword>
<name>A0A5D3WN65_9BACT</name>
<reference evidence="6 7" key="1">
    <citation type="submission" date="2019-07" db="EMBL/GenBank/DDBJ databases">
        <title>Genomic Encyclopedia of Type Strains, Phase IV (KMG-IV): sequencing the most valuable type-strain genomes for metagenomic binning, comparative biology and taxonomic classification.</title>
        <authorList>
            <person name="Goeker M."/>
        </authorList>
    </citation>
    <scope>NUCLEOTIDE SEQUENCE [LARGE SCALE GENOMIC DNA]</scope>
    <source>
        <strain evidence="6 7">SS015</strain>
    </source>
</reference>
<dbReference type="Pfam" id="PF01814">
    <property type="entry name" value="Hemerythrin"/>
    <property type="match status" value="1"/>
</dbReference>
<evidence type="ECO:0000313" key="6">
    <source>
        <dbReference type="EMBL" id="TYO99665.1"/>
    </source>
</evidence>
<dbReference type="GO" id="GO:0046872">
    <property type="term" value="F:metal ion binding"/>
    <property type="evidence" value="ECO:0007669"/>
    <property type="project" value="UniProtKB-KW"/>
</dbReference>